<dbReference type="Pfam" id="PF07690">
    <property type="entry name" value="MFS_1"/>
    <property type="match status" value="1"/>
</dbReference>
<evidence type="ECO:0000256" key="5">
    <source>
        <dbReference type="ARBA" id="ARBA00023136"/>
    </source>
</evidence>
<dbReference type="InterPro" id="IPR036259">
    <property type="entry name" value="MFS_trans_sf"/>
</dbReference>
<protein>
    <submittedName>
        <fullName evidence="8">MFS transporter</fullName>
    </submittedName>
</protein>
<feature type="transmembrane region" description="Helical" evidence="6">
    <location>
        <begin position="400"/>
        <end position="422"/>
    </location>
</feature>
<accession>A0ABT3ZS49</accession>
<evidence type="ECO:0000256" key="4">
    <source>
        <dbReference type="ARBA" id="ARBA00022989"/>
    </source>
</evidence>
<organism evidence="8 9">
    <name type="scientific">Robbsia betulipollinis</name>
    <dbReference type="NCBI Taxonomy" id="2981849"/>
    <lineage>
        <taxon>Bacteria</taxon>
        <taxon>Pseudomonadati</taxon>
        <taxon>Pseudomonadota</taxon>
        <taxon>Betaproteobacteria</taxon>
        <taxon>Burkholderiales</taxon>
        <taxon>Burkholderiaceae</taxon>
        <taxon>Robbsia</taxon>
    </lineage>
</organism>
<dbReference type="PROSITE" id="PS50850">
    <property type="entry name" value="MFS"/>
    <property type="match status" value="1"/>
</dbReference>
<feature type="transmembrane region" description="Helical" evidence="6">
    <location>
        <begin position="88"/>
        <end position="106"/>
    </location>
</feature>
<evidence type="ECO:0000313" key="8">
    <source>
        <dbReference type="EMBL" id="MCY0389040.1"/>
    </source>
</evidence>
<evidence type="ECO:0000259" key="7">
    <source>
        <dbReference type="PROSITE" id="PS50850"/>
    </source>
</evidence>
<dbReference type="PANTHER" id="PTHR11662:SF399">
    <property type="entry name" value="FI19708P1-RELATED"/>
    <property type="match status" value="1"/>
</dbReference>
<keyword evidence="9" id="KW-1185">Reference proteome</keyword>
<dbReference type="NCBIfam" id="TIGR00893">
    <property type="entry name" value="2A0114"/>
    <property type="match status" value="1"/>
</dbReference>
<name>A0ABT3ZS49_9BURK</name>
<dbReference type="Proteomes" id="UP001082899">
    <property type="component" value="Unassembled WGS sequence"/>
</dbReference>
<feature type="transmembrane region" description="Helical" evidence="6">
    <location>
        <begin position="366"/>
        <end position="388"/>
    </location>
</feature>
<comment type="caution">
    <text evidence="8">The sequence shown here is derived from an EMBL/GenBank/DDBJ whole genome shotgun (WGS) entry which is preliminary data.</text>
</comment>
<dbReference type="PIRSF" id="PIRSF002808">
    <property type="entry name" value="Hexose_phosphate_transp"/>
    <property type="match status" value="1"/>
</dbReference>
<dbReference type="InterPro" id="IPR011701">
    <property type="entry name" value="MFS"/>
</dbReference>
<comment type="subcellular location">
    <subcellularLocation>
        <location evidence="1">Cell membrane</location>
        <topology evidence="1">Multi-pass membrane protein</topology>
    </subcellularLocation>
</comment>
<feature type="transmembrane region" description="Helical" evidence="6">
    <location>
        <begin position="20"/>
        <end position="35"/>
    </location>
</feature>
<evidence type="ECO:0000256" key="6">
    <source>
        <dbReference type="SAM" id="Phobius"/>
    </source>
</evidence>
<dbReference type="PANTHER" id="PTHR11662">
    <property type="entry name" value="SOLUTE CARRIER FAMILY 17"/>
    <property type="match status" value="1"/>
</dbReference>
<dbReference type="InterPro" id="IPR020846">
    <property type="entry name" value="MFS_dom"/>
</dbReference>
<dbReference type="EMBL" id="JAPMXC010000010">
    <property type="protein sequence ID" value="MCY0389040.1"/>
    <property type="molecule type" value="Genomic_DNA"/>
</dbReference>
<evidence type="ECO:0000256" key="2">
    <source>
        <dbReference type="ARBA" id="ARBA00022475"/>
    </source>
</evidence>
<feature type="transmembrane region" description="Helical" evidence="6">
    <location>
        <begin position="269"/>
        <end position="289"/>
    </location>
</feature>
<dbReference type="SUPFAM" id="SSF103473">
    <property type="entry name" value="MFS general substrate transporter"/>
    <property type="match status" value="1"/>
</dbReference>
<evidence type="ECO:0000256" key="3">
    <source>
        <dbReference type="ARBA" id="ARBA00022692"/>
    </source>
</evidence>
<dbReference type="InterPro" id="IPR050382">
    <property type="entry name" value="MFS_Na/Anion_cotransporter"/>
</dbReference>
<evidence type="ECO:0000256" key="1">
    <source>
        <dbReference type="ARBA" id="ARBA00004651"/>
    </source>
</evidence>
<feature type="transmembrane region" description="Helical" evidence="6">
    <location>
        <begin position="181"/>
        <end position="200"/>
    </location>
</feature>
<evidence type="ECO:0000313" key="9">
    <source>
        <dbReference type="Proteomes" id="UP001082899"/>
    </source>
</evidence>
<feature type="transmembrane region" description="Helical" evidence="6">
    <location>
        <begin position="301"/>
        <end position="330"/>
    </location>
</feature>
<keyword evidence="5 6" id="KW-0472">Membrane</keyword>
<feature type="domain" description="Major facilitator superfamily (MFS) profile" evidence="7">
    <location>
        <begin position="22"/>
        <end position="454"/>
    </location>
</feature>
<dbReference type="RefSeq" id="WP_267848940.1">
    <property type="nucleotide sequence ID" value="NZ_JAPMXC010000010.1"/>
</dbReference>
<feature type="transmembrane region" description="Helical" evidence="6">
    <location>
        <begin position="428"/>
        <end position="449"/>
    </location>
</feature>
<dbReference type="CDD" id="cd17319">
    <property type="entry name" value="MFS_ExuT_GudP_like"/>
    <property type="match status" value="1"/>
</dbReference>
<keyword evidence="4 6" id="KW-1133">Transmembrane helix</keyword>
<keyword evidence="2" id="KW-1003">Cell membrane</keyword>
<sequence>MHISRTAGAAHAAKRTNVRYGILLMIFIITTFNYADRATLSVTGTAMRAELGFNAIQMGYIFSAFSWAYVLAQLPSGSLLDRFGARRVYAASIFLWSLFTLLQSTVGTIGSAAAAVTSLFALRFAMGAAEAPAFPANAKVVASWFPTAERGTASAIFNSAQYFAAVVFTPLMAWLTHAYGWHHVYVVMGIAGLILALTWLKVMKNPADHAGVNAAELAHIEQGGGLVQRRDEQRDGKPETAAATPAVAETPKANGWFTVRQLLSNRMLLGVYLAQYCINVLTYFFLTWFPIYLMQARGMTILHAGLVASLPAICGFTGGVLGGLFSDMLIRRGHSLTIARKVPIVGGMLLSVSIIGCNYVDTDWVVVALMSLAFFGKGIGALGWAVVADTSPKEAIGLSGSIFNMFGNVAGIVTPIVIGYLVATTGSFNGALVFVGINALVTVFSYLVIVKDIKRVELRPHPPFLKASR</sequence>
<feature type="transmembrane region" description="Helical" evidence="6">
    <location>
        <begin position="342"/>
        <end position="360"/>
    </location>
</feature>
<dbReference type="Gene3D" id="1.20.1250.20">
    <property type="entry name" value="MFS general substrate transporter like domains"/>
    <property type="match status" value="2"/>
</dbReference>
<reference evidence="8" key="1">
    <citation type="submission" date="2022-11" db="EMBL/GenBank/DDBJ databases">
        <title>Robbsia betulipollinis sp. nov., isolated from pollen of birch (Betula pendula).</title>
        <authorList>
            <person name="Shi H."/>
            <person name="Ambika Manirajan B."/>
            <person name="Ratering S."/>
            <person name="Geissler-Plaum R."/>
            <person name="Schnell S."/>
        </authorList>
    </citation>
    <scope>NUCLEOTIDE SEQUENCE</scope>
    <source>
        <strain evidence="8">Bb-Pol-6</strain>
    </source>
</reference>
<dbReference type="InterPro" id="IPR000849">
    <property type="entry name" value="Sugar_P_transporter"/>
</dbReference>
<gene>
    <name evidence="8" type="ORF">OVY01_17955</name>
</gene>
<proteinExistence type="predicted"/>
<feature type="transmembrane region" description="Helical" evidence="6">
    <location>
        <begin position="55"/>
        <end position="76"/>
    </location>
</feature>
<keyword evidence="3 6" id="KW-0812">Transmembrane</keyword>